<accession>A0A067P230</accession>
<dbReference type="AlphaFoldDB" id="A0A067P230"/>
<protein>
    <submittedName>
        <fullName evidence="1">Uncharacterized protein</fullName>
    </submittedName>
</protein>
<proteinExistence type="predicted"/>
<dbReference type="VEuPathDB" id="FungiDB:PLEOSDRAFT_1088067"/>
<sequence>MEWLTDCLDRPPFLDNLRLLHISMFITPELNEDTTDEPCYPTYEDYRRLYRILRPLRDGALRRVSLALPLYSDMDGRPEAYSVERTGLEVAKLKEVFGPLSEGRVSVDVTITQKSMAVPNVVLTYDL</sequence>
<dbReference type="Proteomes" id="UP000027073">
    <property type="component" value="Unassembled WGS sequence"/>
</dbReference>
<dbReference type="HOGENOM" id="CLU_1971440_0_0_1"/>
<dbReference type="InParanoid" id="A0A067P230"/>
<gene>
    <name evidence="1" type="ORF">PLEOSDRAFT_1088067</name>
</gene>
<evidence type="ECO:0000313" key="1">
    <source>
        <dbReference type="EMBL" id="KDQ34224.1"/>
    </source>
</evidence>
<evidence type="ECO:0000313" key="2">
    <source>
        <dbReference type="Proteomes" id="UP000027073"/>
    </source>
</evidence>
<organism evidence="1 2">
    <name type="scientific">Pleurotus ostreatus (strain PC15)</name>
    <name type="common">Oyster mushroom</name>
    <dbReference type="NCBI Taxonomy" id="1137138"/>
    <lineage>
        <taxon>Eukaryota</taxon>
        <taxon>Fungi</taxon>
        <taxon>Dikarya</taxon>
        <taxon>Basidiomycota</taxon>
        <taxon>Agaricomycotina</taxon>
        <taxon>Agaricomycetes</taxon>
        <taxon>Agaricomycetidae</taxon>
        <taxon>Agaricales</taxon>
        <taxon>Pleurotineae</taxon>
        <taxon>Pleurotaceae</taxon>
        <taxon>Pleurotus</taxon>
    </lineage>
</organism>
<dbReference type="EMBL" id="KL198004">
    <property type="protein sequence ID" value="KDQ34224.1"/>
    <property type="molecule type" value="Genomic_DNA"/>
</dbReference>
<name>A0A067P230_PLEO1</name>
<reference evidence="2" key="1">
    <citation type="journal article" date="2014" name="Proc. Natl. Acad. Sci. U.S.A.">
        <title>Extensive sampling of basidiomycete genomes demonstrates inadequacy of the white-rot/brown-rot paradigm for wood decay fungi.</title>
        <authorList>
            <person name="Riley R."/>
            <person name="Salamov A.A."/>
            <person name="Brown D.W."/>
            <person name="Nagy L.G."/>
            <person name="Floudas D."/>
            <person name="Held B.W."/>
            <person name="Levasseur A."/>
            <person name="Lombard V."/>
            <person name="Morin E."/>
            <person name="Otillar R."/>
            <person name="Lindquist E.A."/>
            <person name="Sun H."/>
            <person name="LaButti K.M."/>
            <person name="Schmutz J."/>
            <person name="Jabbour D."/>
            <person name="Luo H."/>
            <person name="Baker S.E."/>
            <person name="Pisabarro A.G."/>
            <person name="Walton J.D."/>
            <person name="Blanchette R.A."/>
            <person name="Henrissat B."/>
            <person name="Martin F."/>
            <person name="Cullen D."/>
            <person name="Hibbett D.S."/>
            <person name="Grigoriev I.V."/>
        </authorList>
    </citation>
    <scope>NUCLEOTIDE SEQUENCE [LARGE SCALE GENOMIC DNA]</scope>
    <source>
        <strain evidence="2">PC15</strain>
    </source>
</reference>
<dbReference type="OrthoDB" id="3102671at2759"/>